<gene>
    <name evidence="2" type="ORF">BEI59_05890</name>
</gene>
<dbReference type="SUPFAM" id="SSF88946">
    <property type="entry name" value="Sigma2 domain of RNA polymerase sigma factors"/>
    <property type="match status" value="1"/>
</dbReference>
<dbReference type="Gene3D" id="1.10.1740.10">
    <property type="match status" value="1"/>
</dbReference>
<dbReference type="GO" id="GO:0003700">
    <property type="term" value="F:DNA-binding transcription factor activity"/>
    <property type="evidence" value="ECO:0007669"/>
    <property type="project" value="InterPro"/>
</dbReference>
<dbReference type="InterPro" id="IPR013325">
    <property type="entry name" value="RNA_pol_sigma_r2"/>
</dbReference>
<evidence type="ECO:0000259" key="1">
    <source>
        <dbReference type="Pfam" id="PF04542"/>
    </source>
</evidence>
<dbReference type="InterPro" id="IPR007627">
    <property type="entry name" value="RNA_pol_sigma70_r2"/>
</dbReference>
<dbReference type="InterPro" id="IPR013324">
    <property type="entry name" value="RNA_pol_sigma_r3/r4-like"/>
</dbReference>
<protein>
    <recommendedName>
        <fullName evidence="1">RNA polymerase sigma-70 region 2 domain-containing protein</fullName>
    </recommendedName>
</protein>
<accession>A0A1E3ULZ6</accession>
<dbReference type="InterPro" id="IPR014284">
    <property type="entry name" value="RNA_pol_sigma-70_dom"/>
</dbReference>
<dbReference type="GO" id="GO:0006352">
    <property type="term" value="P:DNA-templated transcription initiation"/>
    <property type="evidence" value="ECO:0007669"/>
    <property type="project" value="InterPro"/>
</dbReference>
<dbReference type="Proteomes" id="UP000094271">
    <property type="component" value="Unassembled WGS sequence"/>
</dbReference>
<organism evidence="2 3">
    <name type="scientific">Eisenbergiella tayi</name>
    <dbReference type="NCBI Taxonomy" id="1432052"/>
    <lineage>
        <taxon>Bacteria</taxon>
        <taxon>Bacillati</taxon>
        <taxon>Bacillota</taxon>
        <taxon>Clostridia</taxon>
        <taxon>Lachnospirales</taxon>
        <taxon>Lachnospiraceae</taxon>
        <taxon>Eisenbergiella</taxon>
    </lineage>
</organism>
<comment type="caution">
    <text evidence="2">The sequence shown here is derived from an EMBL/GenBank/DDBJ whole genome shotgun (WGS) entry which is preliminary data.</text>
</comment>
<evidence type="ECO:0000313" key="2">
    <source>
        <dbReference type="EMBL" id="ODR54084.1"/>
    </source>
</evidence>
<evidence type="ECO:0000313" key="3">
    <source>
        <dbReference type="Proteomes" id="UP000094271"/>
    </source>
</evidence>
<dbReference type="RefSeq" id="WP_069431247.1">
    <property type="nucleotide sequence ID" value="NZ_MEHA01000003.1"/>
</dbReference>
<reference evidence="2 3" key="1">
    <citation type="submission" date="2016-08" db="EMBL/GenBank/DDBJ databases">
        <authorList>
            <person name="Seilhamer J.J."/>
        </authorList>
    </citation>
    <scope>NUCLEOTIDE SEQUENCE [LARGE SCALE GENOMIC DNA]</scope>
    <source>
        <strain evidence="2 3">NML150140-1</strain>
    </source>
</reference>
<proteinExistence type="predicted"/>
<dbReference type="SUPFAM" id="SSF88659">
    <property type="entry name" value="Sigma3 and sigma4 domains of RNA polymerase sigma factors"/>
    <property type="match status" value="1"/>
</dbReference>
<dbReference type="EMBL" id="MEHA01000003">
    <property type="protein sequence ID" value="ODR54084.1"/>
    <property type="molecule type" value="Genomic_DNA"/>
</dbReference>
<dbReference type="AlphaFoldDB" id="A0A1E3ULZ6"/>
<dbReference type="Pfam" id="PF04542">
    <property type="entry name" value="Sigma70_r2"/>
    <property type="match status" value="1"/>
</dbReference>
<sequence length="171" mass="19053">MTLTQPQQRKVEQNLGLVGKVIKDKVHNPGQNSIYSYDDLYQIGCIGLCKAAYSDKGGCFSTYAYRLIWNEICTALIYANRRAAKECELIPEVLGKEDSLDEHHELSMILDRLEANASEAMAKGIRAIRLSAKGYSHAEIGSILGESDKCVAARISRTRKYLRSHPDLAAF</sequence>
<feature type="domain" description="RNA polymerase sigma-70 region 2" evidence="1">
    <location>
        <begin position="12"/>
        <end position="76"/>
    </location>
</feature>
<name>A0A1E3ULZ6_9FIRM</name>
<dbReference type="NCBIfam" id="TIGR02937">
    <property type="entry name" value="sigma70-ECF"/>
    <property type="match status" value="1"/>
</dbReference>